<dbReference type="STRING" id="641665.GCA_002104455_00477"/>
<comment type="pathway">
    <text evidence="1">Protein modification; protein glycosylation.</text>
</comment>
<dbReference type="PROSITE" id="PS50293">
    <property type="entry name" value="TPR_REGION"/>
    <property type="match status" value="3"/>
</dbReference>
<dbReference type="SUPFAM" id="SSF48452">
    <property type="entry name" value="TPR-like"/>
    <property type="match status" value="3"/>
</dbReference>
<dbReference type="InterPro" id="IPR019734">
    <property type="entry name" value="TPR_rpt"/>
</dbReference>
<dbReference type="Proteomes" id="UP000199297">
    <property type="component" value="Unassembled WGS sequence"/>
</dbReference>
<reference evidence="6" key="1">
    <citation type="submission" date="2016-10" db="EMBL/GenBank/DDBJ databases">
        <authorList>
            <person name="Varghese N."/>
            <person name="Submissions S."/>
        </authorList>
    </citation>
    <scope>NUCLEOTIDE SEQUENCE [LARGE SCALE GENOMIC DNA]</scope>
    <source>
        <strain evidence="6">CGMCC 1.9127</strain>
    </source>
</reference>
<evidence type="ECO:0000256" key="3">
    <source>
        <dbReference type="ARBA" id="ARBA00022679"/>
    </source>
</evidence>
<dbReference type="Pfam" id="PF13181">
    <property type="entry name" value="TPR_8"/>
    <property type="match status" value="1"/>
</dbReference>
<dbReference type="GO" id="GO:0016757">
    <property type="term" value="F:glycosyltransferase activity"/>
    <property type="evidence" value="ECO:0007669"/>
    <property type="project" value="UniProtKB-KW"/>
</dbReference>
<evidence type="ECO:0000256" key="4">
    <source>
        <dbReference type="PROSITE-ProRule" id="PRU00339"/>
    </source>
</evidence>
<feature type="repeat" description="TPR" evidence="4">
    <location>
        <begin position="145"/>
        <end position="178"/>
    </location>
</feature>
<keyword evidence="2" id="KW-0328">Glycosyltransferase</keyword>
<keyword evidence="3" id="KW-0808">Transferase</keyword>
<feature type="repeat" description="TPR" evidence="4">
    <location>
        <begin position="43"/>
        <end position="76"/>
    </location>
</feature>
<dbReference type="SMART" id="SM00028">
    <property type="entry name" value="TPR"/>
    <property type="match status" value="7"/>
</dbReference>
<dbReference type="OrthoDB" id="549777at2"/>
<dbReference type="EMBL" id="FOBI01000001">
    <property type="protein sequence ID" value="SEK38566.1"/>
    <property type="molecule type" value="Genomic_DNA"/>
</dbReference>
<dbReference type="InterPro" id="IPR006597">
    <property type="entry name" value="Sel1-like"/>
</dbReference>
<dbReference type="PROSITE" id="PS50005">
    <property type="entry name" value="TPR"/>
    <property type="match status" value="6"/>
</dbReference>
<evidence type="ECO:0000256" key="1">
    <source>
        <dbReference type="ARBA" id="ARBA00004922"/>
    </source>
</evidence>
<feature type="repeat" description="TPR" evidence="4">
    <location>
        <begin position="213"/>
        <end position="246"/>
    </location>
</feature>
<evidence type="ECO:0000313" key="6">
    <source>
        <dbReference type="Proteomes" id="UP000199297"/>
    </source>
</evidence>
<keyword evidence="6" id="KW-1185">Reference proteome</keyword>
<dbReference type="InterPro" id="IPR011990">
    <property type="entry name" value="TPR-like_helical_dom_sf"/>
</dbReference>
<dbReference type="Pfam" id="PF13424">
    <property type="entry name" value="TPR_12"/>
    <property type="match status" value="1"/>
</dbReference>
<feature type="repeat" description="TPR" evidence="4">
    <location>
        <begin position="77"/>
        <end position="110"/>
    </location>
</feature>
<dbReference type="RefSeq" id="WP_085282855.1">
    <property type="nucleotide sequence ID" value="NZ_FOBI01000001.1"/>
</dbReference>
<dbReference type="PANTHER" id="PTHR44835:SF1">
    <property type="entry name" value="PROTEIN O-GLCNAC TRANSFERASE"/>
    <property type="match status" value="1"/>
</dbReference>
<dbReference type="Gene3D" id="2.60.120.620">
    <property type="entry name" value="q2cbj1_9rhob like domain"/>
    <property type="match status" value="1"/>
</dbReference>
<name>A0A1H7GK78_9GAMM</name>
<dbReference type="Gene3D" id="1.25.40.10">
    <property type="entry name" value="Tetratricopeptide repeat domain"/>
    <property type="match status" value="4"/>
</dbReference>
<dbReference type="Pfam" id="PF00515">
    <property type="entry name" value="TPR_1"/>
    <property type="match status" value="1"/>
</dbReference>
<feature type="repeat" description="TPR" evidence="4">
    <location>
        <begin position="179"/>
        <end position="212"/>
    </location>
</feature>
<gene>
    <name evidence="5" type="ORF">SAMN05216262_101226</name>
</gene>
<proteinExistence type="predicted"/>
<dbReference type="InterPro" id="IPR051939">
    <property type="entry name" value="Glycosyltr_41/O-GlcNAc_trsf"/>
</dbReference>
<accession>A0A1H7GK78</accession>
<protein>
    <submittedName>
        <fullName evidence="5">Tetratricopeptide repeat-containing protein</fullName>
    </submittedName>
</protein>
<feature type="repeat" description="TPR" evidence="4">
    <location>
        <begin position="111"/>
        <end position="144"/>
    </location>
</feature>
<dbReference type="SMART" id="SM00671">
    <property type="entry name" value="SEL1"/>
    <property type="match status" value="3"/>
</dbReference>
<organism evidence="5 6">
    <name type="scientific">Colwellia chukchiensis</name>
    <dbReference type="NCBI Taxonomy" id="641665"/>
    <lineage>
        <taxon>Bacteria</taxon>
        <taxon>Pseudomonadati</taxon>
        <taxon>Pseudomonadota</taxon>
        <taxon>Gammaproteobacteria</taxon>
        <taxon>Alteromonadales</taxon>
        <taxon>Colwelliaceae</taxon>
        <taxon>Colwellia</taxon>
    </lineage>
</organism>
<evidence type="ECO:0000313" key="5">
    <source>
        <dbReference type="EMBL" id="SEK38566.1"/>
    </source>
</evidence>
<sequence length="609" mass="68530">MSKVNAAAIAGKLQQLFALLQKGEAKTVINELNTLLEHAGASADILHLLAMAYKADSQTDKAISYFNQSLAINDKQAQVHNNLANTYKQSNNHQLAEKHYRQAIQLNPNYLDAYKNLGLLHFANQAFAQAKTNFQQVIALAKHDVSAITSLANIYKAQEDFQNAVKYYQQALAINPNYVNALHNLGVAYRMQGDFANALSCFKKAQAIAPNIAELDYNEANTQFDIGNFQAAEQAYWRALQKAPDNCEVHETLNEFYWQIGKKDQFGKSFKMAIEHLPSHSALRHAYAESLLSSGHKEQALQVVEQALSLAQNPELLHLKGKLLATMGELANAITWIETSLDKQYKLTNALDLIELLIIVGDYEKALQRIAHAEKIAPHNQLLIAYKSVCWRLTDDARYLWLIDYQKHIQTYDIPVPKGYSSRAMFLEELQGVLLTMHQTQHAPLKQTLRFGTQTPGRLFHNRVQQIMELKSVFAEVVQEYISSLPSDDSHPLLSRKRQQFSFAGSWSVKLKPNGFHVNHVHPAGWLSSSFYVNVPDFSHYPQTSEHAGAIKFGESAMNLQDREKISRIVTPKAGLVAIFPSYVWHGTFAFNGPDDIFRLTAPCDITPV</sequence>
<evidence type="ECO:0000256" key="2">
    <source>
        <dbReference type="ARBA" id="ARBA00022676"/>
    </source>
</evidence>
<keyword evidence="4" id="KW-0802">TPR repeat</keyword>
<dbReference type="Pfam" id="PF13759">
    <property type="entry name" value="2OG-FeII_Oxy_5"/>
    <property type="match status" value="1"/>
</dbReference>
<dbReference type="InterPro" id="IPR012668">
    <property type="entry name" value="CHP02466"/>
</dbReference>
<dbReference type="PANTHER" id="PTHR44835">
    <property type="entry name" value="UDP-N-ACETYLGLUCOSAMINE--PEPTIDE N-ACETYLGLUCOSAMINYLTRANSFERASE SPINDLY-RELATED"/>
    <property type="match status" value="1"/>
</dbReference>
<dbReference type="AlphaFoldDB" id="A0A1H7GK78"/>